<sequence length="355" mass="39141">MDGGMISAGAPLPVAGLLPETPMRIAIVTDAWLPQTNGVVSTLIALKRELELVGHDVLMVTPEQFTTIPCPTYHEIRLALVPGFEVERILTRAKPDSIHIVTEGPLGIAARRFCRRHGLPFTTSFHTKFPDYIEARFGIPPSWTYELLRRFHAPAASVMVATESIRQELAAHGFTQLSRWTRGVDLSQFRPLATKPATDWPRPIFTYVGRVAVEKNLPAFLDLDLPGTKLIVGDGPARETLERRYPHIRFVGRQVGEDLANFYAMSDVFVFPSRTDTFGLVMLEALASGVPIAALPVPGPIDLIEDSGVGALDWDLKRAALACLDIDPDACRARALEFSWATSAQQFLSNLHRLG</sequence>
<evidence type="ECO:0000259" key="1">
    <source>
        <dbReference type="Pfam" id="PF13439"/>
    </source>
</evidence>
<dbReference type="CDD" id="cd03814">
    <property type="entry name" value="GT4-like"/>
    <property type="match status" value="1"/>
</dbReference>
<keyword evidence="3" id="KW-1185">Reference proteome</keyword>
<evidence type="ECO:0000313" key="3">
    <source>
        <dbReference type="Proteomes" id="UP000646365"/>
    </source>
</evidence>
<comment type="caution">
    <text evidence="2">The sequence shown here is derived from an EMBL/GenBank/DDBJ whole genome shotgun (WGS) entry which is preliminary data.</text>
</comment>
<dbReference type="PANTHER" id="PTHR45947">
    <property type="entry name" value="SULFOQUINOVOSYL TRANSFERASE SQD2"/>
    <property type="match status" value="1"/>
</dbReference>
<proteinExistence type="predicted"/>
<accession>A0A8J2YTK0</accession>
<dbReference type="GO" id="GO:0016757">
    <property type="term" value="F:glycosyltransferase activity"/>
    <property type="evidence" value="ECO:0007669"/>
    <property type="project" value="UniProtKB-ARBA"/>
</dbReference>
<dbReference type="InterPro" id="IPR050194">
    <property type="entry name" value="Glycosyltransferase_grp1"/>
</dbReference>
<dbReference type="SUPFAM" id="SSF53756">
    <property type="entry name" value="UDP-Glycosyltransferase/glycogen phosphorylase"/>
    <property type="match status" value="1"/>
</dbReference>
<dbReference type="Proteomes" id="UP000646365">
    <property type="component" value="Unassembled WGS sequence"/>
</dbReference>
<protein>
    <submittedName>
        <fullName evidence="2">GDP-mannose-dependent alpha-mannosyltransferase</fullName>
    </submittedName>
</protein>
<dbReference type="Pfam" id="PF13439">
    <property type="entry name" value="Glyco_transf_4"/>
    <property type="match status" value="1"/>
</dbReference>
<dbReference type="AlphaFoldDB" id="A0A8J2YTK0"/>
<dbReference type="PANTHER" id="PTHR45947:SF3">
    <property type="entry name" value="SULFOQUINOVOSYL TRANSFERASE SQD2"/>
    <property type="match status" value="1"/>
</dbReference>
<reference evidence="2" key="2">
    <citation type="submission" date="2020-09" db="EMBL/GenBank/DDBJ databases">
        <authorList>
            <person name="Sun Q."/>
            <person name="Zhou Y."/>
        </authorList>
    </citation>
    <scope>NUCLEOTIDE SEQUENCE</scope>
    <source>
        <strain evidence="2">CGMCC 1.15725</strain>
    </source>
</reference>
<dbReference type="InterPro" id="IPR028098">
    <property type="entry name" value="Glyco_trans_4-like_N"/>
</dbReference>
<gene>
    <name evidence="2" type="ORF">GCM10011611_22390</name>
</gene>
<feature type="domain" description="Glycosyltransferase subfamily 4-like N-terminal" evidence="1">
    <location>
        <begin position="37"/>
        <end position="187"/>
    </location>
</feature>
<evidence type="ECO:0000313" key="2">
    <source>
        <dbReference type="EMBL" id="GGF16143.1"/>
    </source>
</evidence>
<dbReference type="EMBL" id="BMJQ01000005">
    <property type="protein sequence ID" value="GGF16143.1"/>
    <property type="molecule type" value="Genomic_DNA"/>
</dbReference>
<organism evidence="2 3">
    <name type="scientific">Aliidongia dinghuensis</name>
    <dbReference type="NCBI Taxonomy" id="1867774"/>
    <lineage>
        <taxon>Bacteria</taxon>
        <taxon>Pseudomonadati</taxon>
        <taxon>Pseudomonadota</taxon>
        <taxon>Alphaproteobacteria</taxon>
        <taxon>Rhodospirillales</taxon>
        <taxon>Dongiaceae</taxon>
        <taxon>Aliidongia</taxon>
    </lineage>
</organism>
<dbReference type="Gene3D" id="3.40.50.2000">
    <property type="entry name" value="Glycogen Phosphorylase B"/>
    <property type="match status" value="2"/>
</dbReference>
<name>A0A8J2YTK0_9PROT</name>
<dbReference type="Pfam" id="PF13692">
    <property type="entry name" value="Glyco_trans_1_4"/>
    <property type="match status" value="1"/>
</dbReference>
<reference evidence="2" key="1">
    <citation type="journal article" date="2014" name="Int. J. Syst. Evol. Microbiol.">
        <title>Complete genome sequence of Corynebacterium casei LMG S-19264T (=DSM 44701T), isolated from a smear-ripened cheese.</title>
        <authorList>
            <consortium name="US DOE Joint Genome Institute (JGI-PGF)"/>
            <person name="Walter F."/>
            <person name="Albersmeier A."/>
            <person name="Kalinowski J."/>
            <person name="Ruckert C."/>
        </authorList>
    </citation>
    <scope>NUCLEOTIDE SEQUENCE</scope>
    <source>
        <strain evidence="2">CGMCC 1.15725</strain>
    </source>
</reference>